<dbReference type="EMBL" id="FODD01000052">
    <property type="protein sequence ID" value="SEO89253.1"/>
    <property type="molecule type" value="Genomic_DNA"/>
</dbReference>
<evidence type="ECO:0000313" key="1">
    <source>
        <dbReference type="EMBL" id="SEO89253.1"/>
    </source>
</evidence>
<sequence length="289" mass="30602">RRRAPIEAIMPLRLAKYGIPLSETADAGLQAAGIEAPATLWSRAAPVPAGLEQALAVLEPGAAESAAGEVRLERAPSDGLVAAATAGQVGEPEATSALSEREAREFAQYQAFVRQYGGFPAAEELQAFTSSTPADPLTDAFHREEGPELPLERQAGWNELQDDTAALEFQPPFQAEDGPVAGAAPYAGVPVARQGAPAGTRVVHARVTQQPQQRALLEPFQEEATEESGDQLESLPAGKAGLRMLFQRLTPAERDQPDNRLAPALAEQVGLSVGTARKYLGAIRREESA</sequence>
<protein>
    <submittedName>
        <fullName evidence="1">Uncharacterized protein</fullName>
    </submittedName>
</protein>
<keyword evidence="2" id="KW-1185">Reference proteome</keyword>
<proteinExistence type="predicted"/>
<accession>A0A1H8TFJ8</accession>
<dbReference type="STRING" id="310780.SAMN05216267_10521"/>
<feature type="non-terminal residue" evidence="1">
    <location>
        <position position="1"/>
    </location>
</feature>
<gene>
    <name evidence="1" type="ORF">SAMN05216267_10521</name>
</gene>
<evidence type="ECO:0000313" key="2">
    <source>
        <dbReference type="Proteomes" id="UP000181951"/>
    </source>
</evidence>
<dbReference type="AlphaFoldDB" id="A0A1H8TFJ8"/>
<reference evidence="1 2" key="1">
    <citation type="submission" date="2016-10" db="EMBL/GenBank/DDBJ databases">
        <authorList>
            <person name="de Groot N.N."/>
        </authorList>
    </citation>
    <scope>NUCLEOTIDE SEQUENCE [LARGE SCALE GENOMIC DNA]</scope>
    <source>
        <strain evidence="1 2">CGMCC 4.2026</strain>
    </source>
</reference>
<organism evidence="1 2">
    <name type="scientific">Actinacidiphila rubida</name>
    <dbReference type="NCBI Taxonomy" id="310780"/>
    <lineage>
        <taxon>Bacteria</taxon>
        <taxon>Bacillati</taxon>
        <taxon>Actinomycetota</taxon>
        <taxon>Actinomycetes</taxon>
        <taxon>Kitasatosporales</taxon>
        <taxon>Streptomycetaceae</taxon>
        <taxon>Actinacidiphila</taxon>
    </lineage>
</organism>
<name>A0A1H8TFJ8_9ACTN</name>
<dbReference type="Proteomes" id="UP000181951">
    <property type="component" value="Unassembled WGS sequence"/>
</dbReference>